<dbReference type="GO" id="GO:0005886">
    <property type="term" value="C:plasma membrane"/>
    <property type="evidence" value="ECO:0007669"/>
    <property type="project" value="TreeGrafter"/>
</dbReference>
<dbReference type="Pfam" id="PF02698">
    <property type="entry name" value="DUF218"/>
    <property type="match status" value="1"/>
</dbReference>
<dbReference type="PANTHER" id="PTHR30336:SF4">
    <property type="entry name" value="ENVELOPE BIOGENESIS FACTOR ELYC"/>
    <property type="match status" value="1"/>
</dbReference>
<comment type="caution">
    <text evidence="3">The sequence shown here is derived from an EMBL/GenBank/DDBJ whole genome shotgun (WGS) entry which is preliminary data.</text>
</comment>
<evidence type="ECO:0000256" key="1">
    <source>
        <dbReference type="SAM" id="Phobius"/>
    </source>
</evidence>
<dbReference type="Gene3D" id="3.40.50.620">
    <property type="entry name" value="HUPs"/>
    <property type="match status" value="1"/>
</dbReference>
<dbReference type="InterPro" id="IPR014729">
    <property type="entry name" value="Rossmann-like_a/b/a_fold"/>
</dbReference>
<evidence type="ECO:0000313" key="4">
    <source>
        <dbReference type="Proteomes" id="UP000033649"/>
    </source>
</evidence>
<gene>
    <name evidence="3" type="ORF">VE26_11045</name>
</gene>
<proteinExistence type="predicted"/>
<keyword evidence="1" id="KW-0812">Transmembrane</keyword>
<keyword evidence="1" id="KW-1133">Transmembrane helix</keyword>
<dbReference type="EMBL" id="JZEY01000061">
    <property type="protein sequence ID" value="KKB07321.1"/>
    <property type="molecule type" value="Genomic_DNA"/>
</dbReference>
<keyword evidence="1" id="KW-0472">Membrane</keyword>
<dbReference type="PANTHER" id="PTHR30336">
    <property type="entry name" value="INNER MEMBRANE PROTEIN, PROBABLE PERMEASE"/>
    <property type="match status" value="1"/>
</dbReference>
<feature type="domain" description="DUF218" evidence="2">
    <location>
        <begin position="81"/>
        <end position="246"/>
    </location>
</feature>
<dbReference type="OrthoDB" id="9809813at2"/>
<evidence type="ECO:0000313" key="3">
    <source>
        <dbReference type="EMBL" id="KKB07321.1"/>
    </source>
</evidence>
<dbReference type="PATRIC" id="fig|429727.3.peg.2278"/>
<feature type="transmembrane region" description="Helical" evidence="1">
    <location>
        <begin position="12"/>
        <end position="31"/>
    </location>
</feature>
<dbReference type="GO" id="GO:0043164">
    <property type="term" value="P:Gram-negative-bacterium-type cell wall biogenesis"/>
    <property type="evidence" value="ECO:0007669"/>
    <property type="project" value="TreeGrafter"/>
</dbReference>
<feature type="transmembrane region" description="Helical" evidence="1">
    <location>
        <begin position="38"/>
        <end position="62"/>
    </location>
</feature>
<name>A0A0F5FEN4_9HYPH</name>
<evidence type="ECO:0000259" key="2">
    <source>
        <dbReference type="Pfam" id="PF02698"/>
    </source>
</evidence>
<sequence>MFFAASKVFWLMVQPTSLVLLLVLAGIGLLIGRRRRLAVTVLGLGALVQFLVGFTSLGYVLIQPLENRFSVPATPPERVGAIIMLGGATMARPSTARQVSELNQAGDRLTTTLWLAQTYPQARIVLSGGGGFLMGETESEAETMRRFLRSFGVSEERLLLEGESRNTAENASFTRDMLESVEGDILLVTSAFHMPRSVGIYREQGIDVIAWPTDYRSAGDQGFGIDIANPNQNLETATVAIREWVGLVAYHWTGRSTALLPAP</sequence>
<organism evidence="3 4">
    <name type="scientific">Devosia chinhatensis</name>
    <dbReference type="NCBI Taxonomy" id="429727"/>
    <lineage>
        <taxon>Bacteria</taxon>
        <taxon>Pseudomonadati</taxon>
        <taxon>Pseudomonadota</taxon>
        <taxon>Alphaproteobacteria</taxon>
        <taxon>Hyphomicrobiales</taxon>
        <taxon>Devosiaceae</taxon>
        <taxon>Devosia</taxon>
    </lineage>
</organism>
<dbReference type="GO" id="GO:0000270">
    <property type="term" value="P:peptidoglycan metabolic process"/>
    <property type="evidence" value="ECO:0007669"/>
    <property type="project" value="TreeGrafter"/>
</dbReference>
<dbReference type="AlphaFoldDB" id="A0A0F5FEN4"/>
<protein>
    <recommendedName>
        <fullName evidence="2">DUF218 domain-containing protein</fullName>
    </recommendedName>
</protein>
<dbReference type="RefSeq" id="WP_046105350.1">
    <property type="nucleotide sequence ID" value="NZ_JZEY01000061.1"/>
</dbReference>
<dbReference type="InterPro" id="IPR051599">
    <property type="entry name" value="Cell_Envelope_Assoc"/>
</dbReference>
<dbReference type="CDD" id="cd06259">
    <property type="entry name" value="YdcF-like"/>
    <property type="match status" value="1"/>
</dbReference>
<accession>A0A0F5FEN4</accession>
<dbReference type="STRING" id="429727.VE26_11045"/>
<keyword evidence="4" id="KW-1185">Reference proteome</keyword>
<dbReference type="Proteomes" id="UP000033649">
    <property type="component" value="Unassembled WGS sequence"/>
</dbReference>
<dbReference type="InterPro" id="IPR003848">
    <property type="entry name" value="DUF218"/>
</dbReference>
<reference evidence="3 4" key="1">
    <citation type="submission" date="2015-03" db="EMBL/GenBank/DDBJ databases">
        <authorList>
            <person name="Hassan Y."/>
            <person name="Lepp D."/>
            <person name="Li X.-Z."/>
            <person name="Zhou T."/>
        </authorList>
    </citation>
    <scope>NUCLEOTIDE SEQUENCE [LARGE SCALE GENOMIC DNA]</scope>
    <source>
        <strain evidence="3 4">IPL18</strain>
    </source>
</reference>